<keyword evidence="1" id="KW-0812">Transmembrane</keyword>
<evidence type="ECO:0000256" key="1">
    <source>
        <dbReference type="SAM" id="Phobius"/>
    </source>
</evidence>
<dbReference type="PANTHER" id="PTHR28026:SF9">
    <property type="entry name" value="2-HYDROXY-PALMITIC ACID DIOXYGENASE MPO1"/>
    <property type="match status" value="1"/>
</dbReference>
<evidence type="ECO:0000313" key="3">
    <source>
        <dbReference type="Proteomes" id="UP001500021"/>
    </source>
</evidence>
<dbReference type="InterPro" id="IPR009305">
    <property type="entry name" value="Mpo1-like"/>
</dbReference>
<reference evidence="3" key="1">
    <citation type="journal article" date="2019" name="Int. J. Syst. Evol. Microbiol.">
        <title>The Global Catalogue of Microorganisms (GCM) 10K type strain sequencing project: providing services to taxonomists for standard genome sequencing and annotation.</title>
        <authorList>
            <consortium name="The Broad Institute Genomics Platform"/>
            <consortium name="The Broad Institute Genome Sequencing Center for Infectious Disease"/>
            <person name="Wu L."/>
            <person name="Ma J."/>
        </authorList>
    </citation>
    <scope>NUCLEOTIDE SEQUENCE [LARGE SCALE GENOMIC DNA]</scope>
    <source>
        <strain evidence="3">JCM 15608</strain>
    </source>
</reference>
<keyword evidence="3" id="KW-1185">Reference proteome</keyword>
<sequence length="192" mass="21368">MLGTTKGIVMKSITEQLARYKSVHLNSKNISSHFVGVPLIVFAVTLLLNTITFELEFSNLFDSALRLKFTLAMVIFTFVALYYSLLHRLLALGMVGYILLNLYLAHLCSDVSGILSLAIGLFVVGWIIQFIGHYYEKAKPAFVDDLSQFLIGPLFLMAEVYFMLGLAPKLNAKVSVLAREKRKALDAKNAVS</sequence>
<feature type="transmembrane region" description="Helical" evidence="1">
    <location>
        <begin position="114"/>
        <end position="135"/>
    </location>
</feature>
<name>A0ABP3WDF5_9GAMM</name>
<feature type="transmembrane region" description="Helical" evidence="1">
    <location>
        <begin position="30"/>
        <end position="53"/>
    </location>
</feature>
<organism evidence="2 3">
    <name type="scientific">Colwellia asteriadis</name>
    <dbReference type="NCBI Taxonomy" id="517723"/>
    <lineage>
        <taxon>Bacteria</taxon>
        <taxon>Pseudomonadati</taxon>
        <taxon>Pseudomonadota</taxon>
        <taxon>Gammaproteobacteria</taxon>
        <taxon>Alteromonadales</taxon>
        <taxon>Colwelliaceae</taxon>
        <taxon>Colwellia</taxon>
    </lineage>
</organism>
<comment type="caution">
    <text evidence="2">The sequence shown here is derived from an EMBL/GenBank/DDBJ whole genome shotgun (WGS) entry which is preliminary data.</text>
</comment>
<feature type="transmembrane region" description="Helical" evidence="1">
    <location>
        <begin position="65"/>
        <end position="83"/>
    </location>
</feature>
<dbReference type="PANTHER" id="PTHR28026">
    <property type="entry name" value="DUF962 DOMAIN PROTEIN (AFU_ORTHOLOGUE AFUA_8G05310)"/>
    <property type="match status" value="1"/>
</dbReference>
<protein>
    <submittedName>
        <fullName evidence="2">DUF962 domain-containing protein</fullName>
    </submittedName>
</protein>
<accession>A0ABP3WDF5</accession>
<feature type="transmembrane region" description="Helical" evidence="1">
    <location>
        <begin position="147"/>
        <end position="167"/>
    </location>
</feature>
<dbReference type="Proteomes" id="UP001500021">
    <property type="component" value="Unassembled WGS sequence"/>
</dbReference>
<dbReference type="Pfam" id="PF06127">
    <property type="entry name" value="Mpo1-like"/>
    <property type="match status" value="1"/>
</dbReference>
<keyword evidence="1" id="KW-1133">Transmembrane helix</keyword>
<gene>
    <name evidence="2" type="ORF">GCM10009111_08630</name>
</gene>
<keyword evidence="1" id="KW-0472">Membrane</keyword>
<proteinExistence type="predicted"/>
<evidence type="ECO:0000313" key="2">
    <source>
        <dbReference type="EMBL" id="GAA0813363.1"/>
    </source>
</evidence>
<dbReference type="EMBL" id="BAAAFA010000002">
    <property type="protein sequence ID" value="GAA0813363.1"/>
    <property type="molecule type" value="Genomic_DNA"/>
</dbReference>